<keyword evidence="6" id="KW-0498">Mitosis</keyword>
<feature type="region of interest" description="Disordered" evidence="12">
    <location>
        <begin position="182"/>
        <end position="202"/>
    </location>
</feature>
<evidence type="ECO:0000313" key="16">
    <source>
        <dbReference type="Proteomes" id="UP000054097"/>
    </source>
</evidence>
<dbReference type="AlphaFoldDB" id="A0A0C3B9C4"/>
<sequence length="456" mass="52753">MAANNAMGGTHLALYSYDALVSNIEKKTGIIVSQRDLAQPSGKIVEALYIQFIRAIFAMDFEDYLQDLYHLPEQQYAEGFVLKIVQRYLRNIMHLTSGTSWTEGKTPVFFDRVRISDITDPQPARTKVILSSLITFLNLHDGELDFYEEVVDRLKKLGRQRSSSIDTIEKLKEDIERQKAKAEKKRGVLEEEQKKKEEREQEIAETERARKKAKQELKEIKNQVTEKRTTLEEIRTKALEFETKKLDLSRKLVKSPERVRSEITDKTDEVQDKKEVVQSREEAARSLRGKLEMLQQIEKDCQLVRKHLQTLEEVLNDRGEQQALVGSIMEELEKQKIAYNAELADQETWEQRGEGAKERLASLEVRTANERQDLATKTAEANAEYTRATKEREQADTRIDGESRQALELEKEITIMIADHELAIREALGDYWRLMKQADEYIATIAKRLQLPLPTA</sequence>
<evidence type="ECO:0000256" key="2">
    <source>
        <dbReference type="ARBA" id="ARBA00004584"/>
    </source>
</evidence>
<dbReference type="Gene3D" id="1.10.418.60">
    <property type="entry name" value="Ncd80 complex, Nuf2 subunit"/>
    <property type="match status" value="1"/>
</dbReference>
<evidence type="ECO:0000256" key="8">
    <source>
        <dbReference type="ARBA" id="ARBA00023242"/>
    </source>
</evidence>
<evidence type="ECO:0000259" key="13">
    <source>
        <dbReference type="Pfam" id="PF03800"/>
    </source>
</evidence>
<feature type="domain" description="Kinetochore protein Nuf2 N-terminal" evidence="13">
    <location>
        <begin position="14"/>
        <end position="153"/>
    </location>
</feature>
<evidence type="ECO:0000256" key="6">
    <source>
        <dbReference type="ARBA" id="ARBA00022776"/>
    </source>
</evidence>
<evidence type="ECO:0000256" key="10">
    <source>
        <dbReference type="ARBA" id="ARBA00023328"/>
    </source>
</evidence>
<evidence type="ECO:0000256" key="12">
    <source>
        <dbReference type="SAM" id="MobiDB-lite"/>
    </source>
</evidence>
<reference evidence="15 16" key="1">
    <citation type="submission" date="2014-04" db="EMBL/GenBank/DDBJ databases">
        <authorList>
            <consortium name="DOE Joint Genome Institute"/>
            <person name="Kuo A."/>
            <person name="Zuccaro A."/>
            <person name="Kohler A."/>
            <person name="Nagy L.G."/>
            <person name="Floudas D."/>
            <person name="Copeland A."/>
            <person name="Barry K.W."/>
            <person name="Cichocki N."/>
            <person name="Veneault-Fourrey C."/>
            <person name="LaButti K."/>
            <person name="Lindquist E.A."/>
            <person name="Lipzen A."/>
            <person name="Lundell T."/>
            <person name="Morin E."/>
            <person name="Murat C."/>
            <person name="Sun H."/>
            <person name="Tunlid A."/>
            <person name="Henrissat B."/>
            <person name="Grigoriev I.V."/>
            <person name="Hibbett D.S."/>
            <person name="Martin F."/>
            <person name="Nordberg H.P."/>
            <person name="Cantor M.N."/>
            <person name="Hua S.X."/>
        </authorList>
    </citation>
    <scope>NUCLEOTIDE SEQUENCE [LARGE SCALE GENOMIC DNA]</scope>
    <source>
        <strain evidence="15 16">MAFF 305830</strain>
    </source>
</reference>
<name>A0A0C3B9C4_SERVB</name>
<dbReference type="InterPro" id="IPR041112">
    <property type="entry name" value="Nuf2_DHR10-like"/>
</dbReference>
<evidence type="ECO:0000256" key="7">
    <source>
        <dbReference type="ARBA" id="ARBA00023054"/>
    </source>
</evidence>
<evidence type="ECO:0000256" key="11">
    <source>
        <dbReference type="SAM" id="Coils"/>
    </source>
</evidence>
<comment type="subcellular location">
    <subcellularLocation>
        <location evidence="2">Chromosome</location>
        <location evidence="2">Centromere</location>
    </subcellularLocation>
    <subcellularLocation>
        <location evidence="1">Nucleus</location>
    </subcellularLocation>
</comment>
<organism evidence="15 16">
    <name type="scientific">Serendipita vermifera MAFF 305830</name>
    <dbReference type="NCBI Taxonomy" id="933852"/>
    <lineage>
        <taxon>Eukaryota</taxon>
        <taxon>Fungi</taxon>
        <taxon>Dikarya</taxon>
        <taxon>Basidiomycota</taxon>
        <taxon>Agaricomycotina</taxon>
        <taxon>Agaricomycetes</taxon>
        <taxon>Sebacinales</taxon>
        <taxon>Serendipitaceae</taxon>
        <taxon>Serendipita</taxon>
    </lineage>
</organism>
<feature type="coiled-coil region" evidence="11">
    <location>
        <begin position="378"/>
        <end position="412"/>
    </location>
</feature>
<keyword evidence="4" id="KW-0158">Chromosome</keyword>
<keyword evidence="10" id="KW-0137">Centromere</keyword>
<evidence type="ECO:0000256" key="5">
    <source>
        <dbReference type="ARBA" id="ARBA00022618"/>
    </source>
</evidence>
<dbReference type="Pfam" id="PF18595">
    <property type="entry name" value="Nuf2_DHR10-like"/>
    <property type="match status" value="1"/>
</dbReference>
<evidence type="ECO:0000313" key="15">
    <source>
        <dbReference type="EMBL" id="KIM28689.1"/>
    </source>
</evidence>
<evidence type="ECO:0000259" key="14">
    <source>
        <dbReference type="Pfam" id="PF18595"/>
    </source>
</evidence>
<dbReference type="OrthoDB" id="8194677at2759"/>
<dbReference type="InterPro" id="IPR005549">
    <property type="entry name" value="Kinetochore_Nuf2_N"/>
</dbReference>
<protein>
    <submittedName>
        <fullName evidence="15">Uncharacterized protein</fullName>
    </submittedName>
</protein>
<evidence type="ECO:0000256" key="3">
    <source>
        <dbReference type="ARBA" id="ARBA00005498"/>
    </source>
</evidence>
<dbReference type="InterPro" id="IPR038275">
    <property type="entry name" value="Nuf2_N_sf"/>
</dbReference>
<dbReference type="HOGENOM" id="CLU_607084_0_0_1"/>
<keyword evidence="16" id="KW-1185">Reference proteome</keyword>
<dbReference type="GO" id="GO:0005634">
    <property type="term" value="C:nucleus"/>
    <property type="evidence" value="ECO:0007669"/>
    <property type="project" value="UniProtKB-SubCell"/>
</dbReference>
<keyword evidence="5" id="KW-0132">Cell division</keyword>
<comment type="similarity">
    <text evidence="3">Belongs to the NUF2 family.</text>
</comment>
<feature type="domain" description="Nuf2 DHR10-like" evidence="14">
    <location>
        <begin position="268"/>
        <end position="382"/>
    </location>
</feature>
<gene>
    <name evidence="15" type="ORF">M408DRAFT_16123</name>
</gene>
<dbReference type="GO" id="GO:0051301">
    <property type="term" value="P:cell division"/>
    <property type="evidence" value="ECO:0007669"/>
    <property type="project" value="UniProtKB-KW"/>
</dbReference>
<reference evidence="16" key="2">
    <citation type="submission" date="2015-01" db="EMBL/GenBank/DDBJ databases">
        <title>Evolutionary Origins and Diversification of the Mycorrhizal Mutualists.</title>
        <authorList>
            <consortium name="DOE Joint Genome Institute"/>
            <consortium name="Mycorrhizal Genomics Consortium"/>
            <person name="Kohler A."/>
            <person name="Kuo A."/>
            <person name="Nagy L.G."/>
            <person name="Floudas D."/>
            <person name="Copeland A."/>
            <person name="Barry K.W."/>
            <person name="Cichocki N."/>
            <person name="Veneault-Fourrey C."/>
            <person name="LaButti K."/>
            <person name="Lindquist E.A."/>
            <person name="Lipzen A."/>
            <person name="Lundell T."/>
            <person name="Morin E."/>
            <person name="Murat C."/>
            <person name="Riley R."/>
            <person name="Ohm R."/>
            <person name="Sun H."/>
            <person name="Tunlid A."/>
            <person name="Henrissat B."/>
            <person name="Grigoriev I.V."/>
            <person name="Hibbett D.S."/>
            <person name="Martin F."/>
        </authorList>
    </citation>
    <scope>NUCLEOTIDE SEQUENCE [LARGE SCALE GENOMIC DNA]</scope>
    <source>
        <strain evidence="16">MAFF 305830</strain>
    </source>
</reference>
<accession>A0A0C3B9C4</accession>
<proteinExistence type="inferred from homology"/>
<keyword evidence="9" id="KW-0131">Cell cycle</keyword>
<dbReference type="STRING" id="933852.A0A0C3B9C4"/>
<dbReference type="Pfam" id="PF03800">
    <property type="entry name" value="Nuf2"/>
    <property type="match status" value="1"/>
</dbReference>
<evidence type="ECO:0000256" key="9">
    <source>
        <dbReference type="ARBA" id="ARBA00023306"/>
    </source>
</evidence>
<evidence type="ECO:0000256" key="4">
    <source>
        <dbReference type="ARBA" id="ARBA00022454"/>
    </source>
</evidence>
<evidence type="ECO:0000256" key="1">
    <source>
        <dbReference type="ARBA" id="ARBA00004123"/>
    </source>
</evidence>
<keyword evidence="7 11" id="KW-0175">Coiled coil</keyword>
<dbReference type="EMBL" id="KN824291">
    <property type="protein sequence ID" value="KIM28689.1"/>
    <property type="molecule type" value="Genomic_DNA"/>
</dbReference>
<dbReference type="Proteomes" id="UP000054097">
    <property type="component" value="Unassembled WGS sequence"/>
</dbReference>
<keyword evidence="8" id="KW-0539">Nucleus</keyword>
<dbReference type="GO" id="GO:0031262">
    <property type="term" value="C:Ndc80 complex"/>
    <property type="evidence" value="ECO:0007669"/>
    <property type="project" value="InterPro"/>
</dbReference>